<proteinExistence type="predicted"/>
<dbReference type="KEGG" id="miz:BAB75_01360"/>
<gene>
    <name evidence="2" type="ORF">AN908_12910</name>
    <name evidence="3" type="ORF">AN912_11110</name>
</gene>
<reference evidence="4 5" key="1">
    <citation type="submission" date="2015-09" db="EMBL/GenBank/DDBJ databases">
        <title>Genome Sequences of Mycobacterium immunogenum Isolates, Recuperated from a Chloraminated Drinking Water Distribution System Simulator Subjected to Episodes of Nitrification.</title>
        <authorList>
            <person name="Gomez-Alvarez V."/>
            <person name="Revetta R.P."/>
        </authorList>
    </citation>
    <scope>NUCLEOTIDE SEQUENCE [LARGE SCALE GENOMIC DNA]</scope>
    <source>
        <strain evidence="2 4">H008</strain>
        <strain evidence="3 5">H076</strain>
    </source>
</reference>
<dbReference type="RefSeq" id="WP_043077358.1">
    <property type="nucleotide sequence ID" value="NZ_CP011530.1"/>
</dbReference>
<evidence type="ECO:0000313" key="4">
    <source>
        <dbReference type="Proteomes" id="UP000037843"/>
    </source>
</evidence>
<sequence>MKQGKVKALVKHPTVEDATARVIGQPAIDLADLAVLTGVHVSTLQRAATRGDLPVPSARIGQRWIIPSAPVRELLHLGEAA</sequence>
<evidence type="ECO:0000313" key="3">
    <source>
        <dbReference type="EMBL" id="KPG34298.1"/>
    </source>
</evidence>
<dbReference type="InterPro" id="IPR041657">
    <property type="entry name" value="HTH_17"/>
</dbReference>
<protein>
    <recommendedName>
        <fullName evidence="1">Helix-turn-helix domain-containing protein</fullName>
    </recommendedName>
</protein>
<keyword evidence="5" id="KW-1185">Reference proteome</keyword>
<feature type="domain" description="Helix-turn-helix" evidence="1">
    <location>
        <begin position="30"/>
        <end position="74"/>
    </location>
</feature>
<name>A0A7V8RWL0_9MYCO</name>
<dbReference type="Proteomes" id="UP000037843">
    <property type="component" value="Unassembled WGS sequence"/>
</dbReference>
<comment type="caution">
    <text evidence="2">The sequence shown here is derived from an EMBL/GenBank/DDBJ whole genome shotgun (WGS) entry which is preliminary data.</text>
</comment>
<dbReference type="GeneID" id="45762554"/>
<evidence type="ECO:0000259" key="1">
    <source>
        <dbReference type="Pfam" id="PF12728"/>
    </source>
</evidence>
<dbReference type="OrthoDB" id="9970956at2"/>
<dbReference type="Proteomes" id="UP000037962">
    <property type="component" value="Unassembled WGS sequence"/>
</dbReference>
<organism evidence="2 4">
    <name type="scientific">Mycobacteroides immunogenum</name>
    <dbReference type="NCBI Taxonomy" id="83262"/>
    <lineage>
        <taxon>Bacteria</taxon>
        <taxon>Bacillati</taxon>
        <taxon>Actinomycetota</taxon>
        <taxon>Actinomycetes</taxon>
        <taxon>Mycobacteriales</taxon>
        <taxon>Mycobacteriaceae</taxon>
        <taxon>Mycobacteroides</taxon>
    </lineage>
</organism>
<evidence type="ECO:0000313" key="2">
    <source>
        <dbReference type="EMBL" id="KPG11270.1"/>
    </source>
</evidence>
<dbReference type="EMBL" id="LJFO01000006">
    <property type="protein sequence ID" value="KPG11270.1"/>
    <property type="molecule type" value="Genomic_DNA"/>
</dbReference>
<evidence type="ECO:0000313" key="5">
    <source>
        <dbReference type="Proteomes" id="UP000037962"/>
    </source>
</evidence>
<dbReference type="EMBL" id="LJFS01000011">
    <property type="protein sequence ID" value="KPG34298.1"/>
    <property type="molecule type" value="Genomic_DNA"/>
</dbReference>
<accession>A0A7V8RWL0</accession>
<dbReference type="Pfam" id="PF12728">
    <property type="entry name" value="HTH_17"/>
    <property type="match status" value="1"/>
</dbReference>
<dbReference type="AlphaFoldDB" id="A0A7V8RWL0"/>